<dbReference type="PRINTS" id="PR00625">
    <property type="entry name" value="JDOMAIN"/>
</dbReference>
<dbReference type="Gene3D" id="1.10.287.110">
    <property type="entry name" value="DnaJ domain"/>
    <property type="match status" value="1"/>
</dbReference>
<dbReference type="InterPro" id="IPR008971">
    <property type="entry name" value="HSP40/DnaJ_pept-bd"/>
</dbReference>
<organism evidence="3 4">
    <name type="scientific">Serratia aquatilis</name>
    <dbReference type="NCBI Taxonomy" id="1737515"/>
    <lineage>
        <taxon>Bacteria</taxon>
        <taxon>Pseudomonadati</taxon>
        <taxon>Pseudomonadota</taxon>
        <taxon>Gammaproteobacteria</taxon>
        <taxon>Enterobacterales</taxon>
        <taxon>Yersiniaceae</taxon>
        <taxon>Serratia</taxon>
    </lineage>
</organism>
<dbReference type="InterPro" id="IPR002939">
    <property type="entry name" value="DnaJ_C"/>
</dbReference>
<dbReference type="SMART" id="SM00271">
    <property type="entry name" value="DnaJ"/>
    <property type="match status" value="1"/>
</dbReference>
<dbReference type="Pfam" id="PF00226">
    <property type="entry name" value="DnaJ"/>
    <property type="match status" value="1"/>
</dbReference>
<dbReference type="PROSITE" id="PS00636">
    <property type="entry name" value="DNAJ_1"/>
    <property type="match status" value="1"/>
</dbReference>
<sequence length="303" mass="33521">MEFKDYYAILGLKPSDDIKAIKTAYRRLARKFHPDVSTEANAEARFKEVAEAYEVLKDSERRAQYDELLQHHNDPNFGRQAQRQRSGEAEDFSDIFSSMFGNGARSRQQRAARGQDVEIGVAMFLEETLSEQTRTLSYKVPVFNAFGLVEKEIPKTLNVKIPPGVVDGERIRVKGQGVPGIAGGTNGDLYLNIKLAPHPLFDVVGHDLEIVLPLAPWEAALGAKVSLPTLTENILLTIPAGSQAGQRLRIKGKGLIGKKETGNLYAVIKIVIPPKTDDKSAALWQQLAEANKAFDPRTVWSKS</sequence>
<dbReference type="RefSeq" id="WP_380673038.1">
    <property type="nucleotide sequence ID" value="NZ_CP173186.1"/>
</dbReference>
<keyword evidence="1" id="KW-0143">Chaperone</keyword>
<feature type="domain" description="J" evidence="2">
    <location>
        <begin position="5"/>
        <end position="69"/>
    </location>
</feature>
<dbReference type="InterPro" id="IPR018253">
    <property type="entry name" value="DnaJ_domain_CS"/>
</dbReference>
<dbReference type="InterPro" id="IPR036869">
    <property type="entry name" value="J_dom_sf"/>
</dbReference>
<dbReference type="CDD" id="cd06257">
    <property type="entry name" value="DnaJ"/>
    <property type="match status" value="1"/>
</dbReference>
<name>A0ABV6E9A8_9GAMM</name>
<dbReference type="Gene3D" id="1.20.5.460">
    <property type="entry name" value="Single helix bin"/>
    <property type="match status" value="1"/>
</dbReference>
<reference evidence="3 4" key="1">
    <citation type="submission" date="2024-09" db="EMBL/GenBank/DDBJ databases">
        <authorList>
            <person name="Sun Q."/>
            <person name="Mori K."/>
        </authorList>
    </citation>
    <scope>NUCLEOTIDE SEQUENCE [LARGE SCALE GENOMIC DNA]</scope>
    <source>
        <strain evidence="3 4">CCM 8626</strain>
    </source>
</reference>
<dbReference type="SUPFAM" id="SSF46565">
    <property type="entry name" value="Chaperone J-domain"/>
    <property type="match status" value="1"/>
</dbReference>
<dbReference type="SUPFAM" id="SSF49493">
    <property type="entry name" value="HSP40/DnaJ peptide-binding domain"/>
    <property type="match status" value="2"/>
</dbReference>
<keyword evidence="3" id="KW-0238">DNA-binding</keyword>
<keyword evidence="4" id="KW-1185">Reference proteome</keyword>
<dbReference type="EMBL" id="JBHLXG010000003">
    <property type="protein sequence ID" value="MFC0225598.1"/>
    <property type="molecule type" value="Genomic_DNA"/>
</dbReference>
<dbReference type="Proteomes" id="UP001589792">
    <property type="component" value="Unassembled WGS sequence"/>
</dbReference>
<comment type="caution">
    <text evidence="3">The sequence shown here is derived from an EMBL/GenBank/DDBJ whole genome shotgun (WGS) entry which is preliminary data.</text>
</comment>
<gene>
    <name evidence="3" type="primary">cbpA</name>
    <name evidence="3" type="ORF">ACFFJ3_03615</name>
</gene>
<accession>A0ABV6E9A8</accession>
<evidence type="ECO:0000259" key="2">
    <source>
        <dbReference type="PROSITE" id="PS50076"/>
    </source>
</evidence>
<dbReference type="Pfam" id="PF01556">
    <property type="entry name" value="DnaJ_C"/>
    <property type="match status" value="1"/>
</dbReference>
<dbReference type="GO" id="GO:0003677">
    <property type="term" value="F:DNA binding"/>
    <property type="evidence" value="ECO:0007669"/>
    <property type="project" value="UniProtKB-KW"/>
</dbReference>
<evidence type="ECO:0000256" key="1">
    <source>
        <dbReference type="ARBA" id="ARBA00023186"/>
    </source>
</evidence>
<protein>
    <submittedName>
        <fullName evidence="3">Curved DNA-binding protein</fullName>
    </submittedName>
</protein>
<dbReference type="CDD" id="cd10747">
    <property type="entry name" value="DnaJ_C"/>
    <property type="match status" value="1"/>
</dbReference>
<dbReference type="PANTHER" id="PTHR43096:SF52">
    <property type="entry name" value="DNAJ HOMOLOG 1, MITOCHONDRIAL-RELATED"/>
    <property type="match status" value="1"/>
</dbReference>
<dbReference type="NCBIfam" id="NF007618">
    <property type="entry name" value="PRK10266.1"/>
    <property type="match status" value="1"/>
</dbReference>
<evidence type="ECO:0000313" key="3">
    <source>
        <dbReference type="EMBL" id="MFC0225598.1"/>
    </source>
</evidence>
<proteinExistence type="predicted"/>
<dbReference type="InterPro" id="IPR001623">
    <property type="entry name" value="DnaJ_domain"/>
</dbReference>
<dbReference type="PROSITE" id="PS50076">
    <property type="entry name" value="DNAJ_2"/>
    <property type="match status" value="1"/>
</dbReference>
<evidence type="ECO:0000313" key="4">
    <source>
        <dbReference type="Proteomes" id="UP001589792"/>
    </source>
</evidence>
<dbReference type="PANTHER" id="PTHR43096">
    <property type="entry name" value="DNAJ HOMOLOG 1, MITOCHONDRIAL-RELATED"/>
    <property type="match status" value="1"/>
</dbReference>
<dbReference type="Gene3D" id="2.60.260.20">
    <property type="entry name" value="Urease metallochaperone UreE, N-terminal domain"/>
    <property type="match status" value="2"/>
</dbReference>